<dbReference type="InterPro" id="IPR051545">
    <property type="entry name" value="NAD(P)H_dehydrogenase_qn"/>
</dbReference>
<keyword evidence="2" id="KW-0560">Oxidoreductase</keyword>
<dbReference type="OrthoDB" id="9798454at2"/>
<dbReference type="EMBL" id="CP014145">
    <property type="protein sequence ID" value="AMB59898.1"/>
    <property type="molecule type" value="Genomic_DNA"/>
</dbReference>
<dbReference type="InterPro" id="IPR003680">
    <property type="entry name" value="Flavodoxin_fold"/>
</dbReference>
<dbReference type="Gene3D" id="3.40.50.360">
    <property type="match status" value="1"/>
</dbReference>
<dbReference type="Proteomes" id="UP000058305">
    <property type="component" value="Chromosome"/>
</dbReference>
<dbReference type="GO" id="GO:0005829">
    <property type="term" value="C:cytosol"/>
    <property type="evidence" value="ECO:0007669"/>
    <property type="project" value="TreeGrafter"/>
</dbReference>
<accession>A0A109QXF4</accession>
<comment type="similarity">
    <text evidence="1">Belongs to the NAD(P)H dehydrogenase (quinone) family.</text>
</comment>
<protein>
    <recommendedName>
        <fullName evidence="3">Flavodoxin-like fold domain-containing protein</fullName>
    </recommendedName>
</protein>
<dbReference type="KEGG" id="mvd:AWU67_14685"/>
<gene>
    <name evidence="4" type="ORF">AWU67_14685</name>
</gene>
<feature type="domain" description="Flavodoxin-like fold" evidence="3">
    <location>
        <begin position="1"/>
        <end position="202"/>
    </location>
</feature>
<proteinExistence type="inferred from homology"/>
<keyword evidence="5" id="KW-1185">Reference proteome</keyword>
<dbReference type="AlphaFoldDB" id="A0A109QXF4"/>
<evidence type="ECO:0000256" key="2">
    <source>
        <dbReference type="ARBA" id="ARBA00023002"/>
    </source>
</evidence>
<reference evidence="4 5" key="1">
    <citation type="journal article" date="2016" name="J. Biotechnol.">
        <title>First complete genome sequence of a species in the genus Microterricola, an extremophilic cold active enzyme producing bacterial strain ERGS5:02 isolated from Sikkim Himalaya.</title>
        <authorList>
            <person name="Himanshu"/>
            <person name="Swarnkar M.K."/>
            <person name="Singh D."/>
            <person name="Kumar R."/>
        </authorList>
    </citation>
    <scope>NUCLEOTIDE SEQUENCE [LARGE SCALE GENOMIC DNA]</scope>
    <source>
        <strain evidence="4 5">ERGS5:02</strain>
    </source>
</reference>
<evidence type="ECO:0000259" key="3">
    <source>
        <dbReference type="Pfam" id="PF02525"/>
    </source>
</evidence>
<dbReference type="InterPro" id="IPR029039">
    <property type="entry name" value="Flavoprotein-like_sf"/>
</dbReference>
<name>A0A109QXF4_9MICO</name>
<dbReference type="PANTHER" id="PTHR10204:SF34">
    <property type="entry name" value="NAD(P)H DEHYDROGENASE [QUINONE] 1 ISOFORM 1"/>
    <property type="match status" value="1"/>
</dbReference>
<evidence type="ECO:0000313" key="5">
    <source>
        <dbReference type="Proteomes" id="UP000058305"/>
    </source>
</evidence>
<organism evidence="4 5">
    <name type="scientific">Microterricola viridarii</name>
    <dbReference type="NCBI Taxonomy" id="412690"/>
    <lineage>
        <taxon>Bacteria</taxon>
        <taxon>Bacillati</taxon>
        <taxon>Actinomycetota</taxon>
        <taxon>Actinomycetes</taxon>
        <taxon>Micrococcales</taxon>
        <taxon>Microbacteriaceae</taxon>
        <taxon>Microterricola</taxon>
    </lineage>
</organism>
<evidence type="ECO:0000313" key="4">
    <source>
        <dbReference type="EMBL" id="AMB59898.1"/>
    </source>
</evidence>
<dbReference type="GO" id="GO:0003955">
    <property type="term" value="F:NAD(P)H dehydrogenase (quinone) activity"/>
    <property type="evidence" value="ECO:0007669"/>
    <property type="project" value="TreeGrafter"/>
</dbReference>
<dbReference type="RefSeq" id="WP_067230706.1">
    <property type="nucleotide sequence ID" value="NZ_CP014145.1"/>
</dbReference>
<sequence length="205" mass="22428">MHVLVVFDHPYGADAHENLPHRRSLAAAALAAVRGGLQDAGHSVDVADLAVEGFDPVMSAAELRAWRTGGEPRADASALQRRLAAADHLVFVFPVWWMAMPAGTKGFLDRVLAKGFAFDEPRLGGALRGRLHRLRGVSVVSVMTTDDALYRWWFGRPAATILGRGTFRLIGVRRFRHISIGRSTQRGAASRERALAGVRRRFAAL</sequence>
<dbReference type="PANTHER" id="PTHR10204">
    <property type="entry name" value="NAD P H OXIDOREDUCTASE-RELATED"/>
    <property type="match status" value="1"/>
</dbReference>
<reference evidence="5" key="2">
    <citation type="submission" date="2016-01" db="EMBL/GenBank/DDBJ databases">
        <title>First complete genome sequence of a species in the genus Microterricola, an extremophilic cold active enzyme producing strain ERGS5:02 isolated from Sikkim Himalaya.</title>
        <authorList>
            <person name="Kumar R."/>
            <person name="Singh D."/>
            <person name="Swarnkar M.K."/>
        </authorList>
    </citation>
    <scope>NUCLEOTIDE SEQUENCE [LARGE SCALE GENOMIC DNA]</scope>
    <source>
        <strain evidence="5">ERGS5:02</strain>
    </source>
</reference>
<evidence type="ECO:0000256" key="1">
    <source>
        <dbReference type="ARBA" id="ARBA00006252"/>
    </source>
</evidence>
<dbReference type="Pfam" id="PF02525">
    <property type="entry name" value="Flavodoxin_2"/>
    <property type="match status" value="1"/>
</dbReference>
<dbReference type="SUPFAM" id="SSF52218">
    <property type="entry name" value="Flavoproteins"/>
    <property type="match status" value="1"/>
</dbReference>